<feature type="chain" id="PRO_5040451885" description="Hard-surface induced protein 5" evidence="1">
    <location>
        <begin position="33"/>
        <end position="269"/>
    </location>
</feature>
<comment type="caution">
    <text evidence="2">The sequence shown here is derived from an EMBL/GenBank/DDBJ whole genome shotgun (WGS) entry which is preliminary data.</text>
</comment>
<feature type="signal peptide" evidence="1">
    <location>
        <begin position="1"/>
        <end position="32"/>
    </location>
</feature>
<evidence type="ECO:0000256" key="1">
    <source>
        <dbReference type="SAM" id="SignalP"/>
    </source>
</evidence>
<proteinExistence type="predicted"/>
<dbReference type="RefSeq" id="XP_046010853.1">
    <property type="nucleotide sequence ID" value="XM_046148453.1"/>
</dbReference>
<dbReference type="AlphaFoldDB" id="A0A9P8Y394"/>
<evidence type="ECO:0008006" key="4">
    <source>
        <dbReference type="Google" id="ProtNLM"/>
    </source>
</evidence>
<dbReference type="Gene3D" id="3.40.50.150">
    <property type="entry name" value="Vaccinia Virus protein VP39"/>
    <property type="match status" value="1"/>
</dbReference>
<evidence type="ECO:0000313" key="3">
    <source>
        <dbReference type="Proteomes" id="UP000756346"/>
    </source>
</evidence>
<dbReference type="SUPFAM" id="SSF53335">
    <property type="entry name" value="S-adenosyl-L-methionine-dependent methyltransferases"/>
    <property type="match status" value="1"/>
</dbReference>
<keyword evidence="3" id="KW-1185">Reference proteome</keyword>
<dbReference type="InterPro" id="IPR029063">
    <property type="entry name" value="SAM-dependent_MTases_sf"/>
</dbReference>
<protein>
    <recommendedName>
        <fullName evidence="4">Hard-surface induced protein 5</fullName>
    </recommendedName>
</protein>
<keyword evidence="1" id="KW-0732">Signal</keyword>
<dbReference type="Proteomes" id="UP000756346">
    <property type="component" value="Unassembled WGS sequence"/>
</dbReference>
<reference evidence="2" key="1">
    <citation type="journal article" date="2021" name="Nat. Commun.">
        <title>Genetic determinants of endophytism in the Arabidopsis root mycobiome.</title>
        <authorList>
            <person name="Mesny F."/>
            <person name="Miyauchi S."/>
            <person name="Thiergart T."/>
            <person name="Pickel B."/>
            <person name="Atanasova L."/>
            <person name="Karlsson M."/>
            <person name="Huettel B."/>
            <person name="Barry K.W."/>
            <person name="Haridas S."/>
            <person name="Chen C."/>
            <person name="Bauer D."/>
            <person name="Andreopoulos W."/>
            <person name="Pangilinan J."/>
            <person name="LaButti K."/>
            <person name="Riley R."/>
            <person name="Lipzen A."/>
            <person name="Clum A."/>
            <person name="Drula E."/>
            <person name="Henrissat B."/>
            <person name="Kohler A."/>
            <person name="Grigoriev I.V."/>
            <person name="Martin F.M."/>
            <person name="Hacquard S."/>
        </authorList>
    </citation>
    <scope>NUCLEOTIDE SEQUENCE</scope>
    <source>
        <strain evidence="2">MPI-CAGE-CH-0230</strain>
    </source>
</reference>
<name>A0A9P8Y394_9PEZI</name>
<dbReference type="GeneID" id="70177999"/>
<dbReference type="OrthoDB" id="407477at2759"/>
<organism evidence="2 3">
    <name type="scientific">Microdochium trichocladiopsis</name>
    <dbReference type="NCBI Taxonomy" id="1682393"/>
    <lineage>
        <taxon>Eukaryota</taxon>
        <taxon>Fungi</taxon>
        <taxon>Dikarya</taxon>
        <taxon>Ascomycota</taxon>
        <taxon>Pezizomycotina</taxon>
        <taxon>Sordariomycetes</taxon>
        <taxon>Xylariomycetidae</taxon>
        <taxon>Xylariales</taxon>
        <taxon>Microdochiaceae</taxon>
        <taxon>Microdochium</taxon>
    </lineage>
</organism>
<dbReference type="EMBL" id="JAGTJQ010000007">
    <property type="protein sequence ID" value="KAH7028054.1"/>
    <property type="molecule type" value="Genomic_DNA"/>
</dbReference>
<gene>
    <name evidence="2" type="ORF">B0I36DRAFT_146617</name>
</gene>
<accession>A0A9P8Y394</accession>
<sequence>MYSGPSSARVPLLIFLAAALLLIFGALHQTGAVPESVKTAWVTKFARQPSFLEIATKHGTDKVTDHQYQYMYEKHLSPIRNQKKLKMLEIGLGCNMNYGPGASYYTWLEYFPHVDLYYLEYDAACAQKWGAKTSGATIYTGDQADPDVLSEVISKSGGEFDIIVDDGGHTMKQQQTSLEHLWKAVKPGGIYFVEDLQTSFWTQYGGDPTGGKDPKIPTMLKFIYEMIDDRMAPDGDKHLELTADLRGVECQREVCAFFKKGGEDEPGSV</sequence>
<evidence type="ECO:0000313" key="2">
    <source>
        <dbReference type="EMBL" id="KAH7028054.1"/>
    </source>
</evidence>